<evidence type="ECO:0000313" key="2">
    <source>
        <dbReference type="EMBL" id="KAF7138909.1"/>
    </source>
</evidence>
<sequence>MDGRYPPYGYPPQGYPPQGYPPAEYPSPAGYPPPDYPPRGGYPPSAYPPPGGYPPSPYPPPGAYPPVYPPSEAYPPAYPPPGQYPTAQPYPSPSGYPPAGYASPSAPPISGALAGQGSLCNGLEPDFHRKRMPKDGDLFPLFEFDRDKEFTDFCKYRVEADFSKVALKLKATIYSKSHVAIANLVDLSFVSILWHPSGSCGKSLQKLLSYSFSNLRLIGLVNGERFVTRMDPKAFIRLSIDSLQLRVSSGGLTAATSGYHRLTPPCTCEIRLRGFPLQTTSVPLVSSPESIPSSQNIASSFYLEESDLKALLTPRCFFASHSCLEIIVFASQKGSHCGKRQQIGTFKLEVGPEWGKGKPVILFNGWVGIGKSKRGSGKPGAELHLRVKLDPDPRYVFQFADETKLSPQIVQLQGTIRQPIFSCKFSQDRASHLDSLNNFWSFSSDDQESERRERKGWKVKIHDLSGSAIAAAFITTPFVPSSGCDWVARSNPGCWMIVRPDYCRPDSWQPWGKLEAWRERGVRDLICYRFHLLPEVHDGGGGGGEILMSEIFLNAEKGGEFSIDVDKQVQAAVVATPLSSPQSSEDLTMLSPVVGGFVMSCRVQGEGKISKPSVQLAMRHVSCAEDAAIFMALAAAVDLSIEACRPFQRKLSRRTRHSW</sequence>
<dbReference type="AlphaFoldDB" id="A0A834GRG4"/>
<organism evidence="2 3">
    <name type="scientific">Rhododendron simsii</name>
    <name type="common">Sims's rhododendron</name>
    <dbReference type="NCBI Taxonomy" id="118357"/>
    <lineage>
        <taxon>Eukaryota</taxon>
        <taxon>Viridiplantae</taxon>
        <taxon>Streptophyta</taxon>
        <taxon>Embryophyta</taxon>
        <taxon>Tracheophyta</taxon>
        <taxon>Spermatophyta</taxon>
        <taxon>Magnoliopsida</taxon>
        <taxon>eudicotyledons</taxon>
        <taxon>Gunneridae</taxon>
        <taxon>Pentapetalae</taxon>
        <taxon>asterids</taxon>
        <taxon>Ericales</taxon>
        <taxon>Ericaceae</taxon>
        <taxon>Ericoideae</taxon>
        <taxon>Rhodoreae</taxon>
        <taxon>Rhododendron</taxon>
    </lineage>
</organism>
<dbReference type="InterPro" id="IPR010410">
    <property type="entry name" value="DUF1005"/>
</dbReference>
<dbReference type="Pfam" id="PF06219">
    <property type="entry name" value="DUF1005"/>
    <property type="match status" value="1"/>
</dbReference>
<dbReference type="Proteomes" id="UP000626092">
    <property type="component" value="Unassembled WGS sequence"/>
</dbReference>
<dbReference type="PANTHER" id="PTHR31317">
    <property type="entry name" value="OS08G0163500 PROTEIN"/>
    <property type="match status" value="1"/>
</dbReference>
<evidence type="ECO:0000313" key="3">
    <source>
        <dbReference type="Proteomes" id="UP000626092"/>
    </source>
</evidence>
<reference evidence="2" key="1">
    <citation type="submission" date="2019-11" db="EMBL/GenBank/DDBJ databases">
        <authorList>
            <person name="Liu Y."/>
            <person name="Hou J."/>
            <person name="Li T.-Q."/>
            <person name="Guan C.-H."/>
            <person name="Wu X."/>
            <person name="Wu H.-Z."/>
            <person name="Ling F."/>
            <person name="Zhang R."/>
            <person name="Shi X.-G."/>
            <person name="Ren J.-P."/>
            <person name="Chen E.-F."/>
            <person name="Sun J.-M."/>
        </authorList>
    </citation>
    <scope>NUCLEOTIDE SEQUENCE</scope>
    <source>
        <strain evidence="2">Adult_tree_wgs_1</strain>
        <tissue evidence="2">Leaves</tissue>
    </source>
</reference>
<feature type="compositionally biased region" description="Pro residues" evidence="1">
    <location>
        <begin position="79"/>
        <end position="96"/>
    </location>
</feature>
<dbReference type="PRINTS" id="PR01217">
    <property type="entry name" value="PRICHEXTENSN"/>
</dbReference>
<proteinExistence type="predicted"/>
<feature type="compositionally biased region" description="Pro residues" evidence="1">
    <location>
        <begin position="8"/>
        <end position="72"/>
    </location>
</feature>
<name>A0A834GRG4_RHOSS</name>
<gene>
    <name evidence="2" type="ORF">RHSIM_Rhsim07G0047600</name>
</gene>
<accession>A0A834GRG4</accession>
<protein>
    <submittedName>
        <fullName evidence="2">Uncharacterized protein</fullName>
    </submittedName>
</protein>
<dbReference type="EMBL" id="WJXA01000007">
    <property type="protein sequence ID" value="KAF7138909.1"/>
    <property type="molecule type" value="Genomic_DNA"/>
</dbReference>
<keyword evidence="3" id="KW-1185">Reference proteome</keyword>
<dbReference type="OrthoDB" id="1848252at2759"/>
<feature type="region of interest" description="Disordered" evidence="1">
    <location>
        <begin position="1"/>
        <end position="72"/>
    </location>
</feature>
<comment type="caution">
    <text evidence="2">The sequence shown here is derived from an EMBL/GenBank/DDBJ whole genome shotgun (WGS) entry which is preliminary data.</text>
</comment>
<feature type="region of interest" description="Disordered" evidence="1">
    <location>
        <begin position="79"/>
        <end position="98"/>
    </location>
</feature>
<evidence type="ECO:0000256" key="1">
    <source>
        <dbReference type="SAM" id="MobiDB-lite"/>
    </source>
</evidence>
<dbReference type="PANTHER" id="PTHR31317:SF4">
    <property type="entry name" value="OS08G0163500 PROTEIN"/>
    <property type="match status" value="1"/>
</dbReference>